<evidence type="ECO:0000313" key="1">
    <source>
        <dbReference type="EMBL" id="OJI86820.1"/>
    </source>
</evidence>
<dbReference type="OrthoDB" id="4471125at2759"/>
<reference evidence="2" key="1">
    <citation type="journal article" date="2017" name="Genome Biol.">
        <title>Comparative genomics reveals high biological diversity and specific adaptations in the industrially and medically important fungal genus Aspergillus.</title>
        <authorList>
            <person name="de Vries R.P."/>
            <person name="Riley R."/>
            <person name="Wiebenga A."/>
            <person name="Aguilar-Osorio G."/>
            <person name="Amillis S."/>
            <person name="Uchima C.A."/>
            <person name="Anderluh G."/>
            <person name="Asadollahi M."/>
            <person name="Askin M."/>
            <person name="Barry K."/>
            <person name="Battaglia E."/>
            <person name="Bayram O."/>
            <person name="Benocci T."/>
            <person name="Braus-Stromeyer S.A."/>
            <person name="Caldana C."/>
            <person name="Canovas D."/>
            <person name="Cerqueira G.C."/>
            <person name="Chen F."/>
            <person name="Chen W."/>
            <person name="Choi C."/>
            <person name="Clum A."/>
            <person name="Dos Santos R.A."/>
            <person name="Damasio A.R."/>
            <person name="Diallinas G."/>
            <person name="Emri T."/>
            <person name="Fekete E."/>
            <person name="Flipphi M."/>
            <person name="Freyberg S."/>
            <person name="Gallo A."/>
            <person name="Gournas C."/>
            <person name="Habgood R."/>
            <person name="Hainaut M."/>
            <person name="Harispe M.L."/>
            <person name="Henrissat B."/>
            <person name="Hilden K.S."/>
            <person name="Hope R."/>
            <person name="Hossain A."/>
            <person name="Karabika E."/>
            <person name="Karaffa L."/>
            <person name="Karanyi Z."/>
            <person name="Krasevec N."/>
            <person name="Kuo A."/>
            <person name="Kusch H."/>
            <person name="LaButti K."/>
            <person name="Lagendijk E.L."/>
            <person name="Lapidus A."/>
            <person name="Levasseur A."/>
            <person name="Lindquist E."/>
            <person name="Lipzen A."/>
            <person name="Logrieco A.F."/>
            <person name="MacCabe A."/>
            <person name="Maekelae M.R."/>
            <person name="Malavazi I."/>
            <person name="Melin P."/>
            <person name="Meyer V."/>
            <person name="Mielnichuk N."/>
            <person name="Miskei M."/>
            <person name="Molnar A.P."/>
            <person name="Mule G."/>
            <person name="Ngan C.Y."/>
            <person name="Orejas M."/>
            <person name="Orosz E."/>
            <person name="Ouedraogo J.P."/>
            <person name="Overkamp K.M."/>
            <person name="Park H.-S."/>
            <person name="Perrone G."/>
            <person name="Piumi F."/>
            <person name="Punt P.J."/>
            <person name="Ram A.F."/>
            <person name="Ramon A."/>
            <person name="Rauscher S."/>
            <person name="Record E."/>
            <person name="Riano-Pachon D.M."/>
            <person name="Robert V."/>
            <person name="Roehrig J."/>
            <person name="Ruller R."/>
            <person name="Salamov A."/>
            <person name="Salih N.S."/>
            <person name="Samson R.A."/>
            <person name="Sandor E."/>
            <person name="Sanguinetti M."/>
            <person name="Schuetze T."/>
            <person name="Sepcic K."/>
            <person name="Shelest E."/>
            <person name="Sherlock G."/>
            <person name="Sophianopoulou V."/>
            <person name="Squina F.M."/>
            <person name="Sun H."/>
            <person name="Susca A."/>
            <person name="Todd R.B."/>
            <person name="Tsang A."/>
            <person name="Unkles S.E."/>
            <person name="van de Wiele N."/>
            <person name="van Rossen-Uffink D."/>
            <person name="Oliveira J.V."/>
            <person name="Vesth T.C."/>
            <person name="Visser J."/>
            <person name="Yu J.-H."/>
            <person name="Zhou M."/>
            <person name="Andersen M.R."/>
            <person name="Archer D.B."/>
            <person name="Baker S.E."/>
            <person name="Benoit I."/>
            <person name="Brakhage A.A."/>
            <person name="Braus G.H."/>
            <person name="Fischer R."/>
            <person name="Frisvad J.C."/>
            <person name="Goldman G.H."/>
            <person name="Houbraken J."/>
            <person name="Oakley B."/>
            <person name="Pocsi I."/>
            <person name="Scazzocchio C."/>
            <person name="Seiboth B."/>
            <person name="vanKuyk P.A."/>
            <person name="Wortman J."/>
            <person name="Dyer P.S."/>
            <person name="Grigoriev I.V."/>
        </authorList>
    </citation>
    <scope>NUCLEOTIDE SEQUENCE [LARGE SCALE GENOMIC DNA]</scope>
    <source>
        <strain evidence="2">CBS 134.48</strain>
    </source>
</reference>
<name>A0A1L9NC15_ASPTC</name>
<proteinExistence type="predicted"/>
<dbReference type="Proteomes" id="UP000184304">
    <property type="component" value="Unassembled WGS sequence"/>
</dbReference>
<dbReference type="VEuPathDB" id="FungiDB:ASPTUDRAFT_494910"/>
<keyword evidence="2" id="KW-1185">Reference proteome</keyword>
<sequence>MMIRPSQPSRWIRMADLAAALSPYGCTQDKHPPCRWYAFSPRPLGPYRHCSSAEESLLYMILFASLLFLFHLHPSLSHHPPLPSSSGDNCLQVTPIGCLPVFVSE</sequence>
<organism evidence="1 2">
    <name type="scientific">Aspergillus tubingensis (strain CBS 134.48)</name>
    <dbReference type="NCBI Taxonomy" id="767770"/>
    <lineage>
        <taxon>Eukaryota</taxon>
        <taxon>Fungi</taxon>
        <taxon>Dikarya</taxon>
        <taxon>Ascomycota</taxon>
        <taxon>Pezizomycotina</taxon>
        <taxon>Eurotiomycetes</taxon>
        <taxon>Eurotiomycetidae</taxon>
        <taxon>Eurotiales</taxon>
        <taxon>Aspergillaceae</taxon>
        <taxon>Aspergillus</taxon>
        <taxon>Aspergillus subgen. Circumdati</taxon>
    </lineage>
</organism>
<evidence type="ECO:0000313" key="2">
    <source>
        <dbReference type="Proteomes" id="UP000184304"/>
    </source>
</evidence>
<protein>
    <submittedName>
        <fullName evidence="1">Uncharacterized protein</fullName>
    </submittedName>
</protein>
<gene>
    <name evidence="1" type="ORF">ASPTUDRAFT_494910</name>
</gene>
<dbReference type="EMBL" id="KV878187">
    <property type="protein sequence ID" value="OJI86820.1"/>
    <property type="molecule type" value="Genomic_DNA"/>
</dbReference>
<dbReference type="AlphaFoldDB" id="A0A1L9NC15"/>
<accession>A0A1L9NC15</accession>